<keyword evidence="1" id="KW-0677">Repeat</keyword>
<dbReference type="InterPro" id="IPR002110">
    <property type="entry name" value="Ankyrin_rpt"/>
</dbReference>
<sequence>MYTSYHDYIKYKHLRVKQHSASDLFYAVTPELQFFDKDNKRLNATEEQDLELISILLEHGADVNKLGKIADLSLAIRGPVSVGHTATVKALLDAGARIETRSETGSPALFEAIFNHTGDPKGYPDMVKLLLDYGANANITYQHPGFGPLSALAYACMELFGLGEVNGQIVQKTVKRPNKEIIELLLTYGANPQDAKALDYAKQAEDASIIQLLQNAASK</sequence>
<accession>A0A371PGX3</accession>
<dbReference type="AlphaFoldDB" id="A0A371PGX3"/>
<name>A0A371PGX3_9BACL</name>
<keyword evidence="4" id="KW-1185">Reference proteome</keyword>
<dbReference type="Pfam" id="PF12796">
    <property type="entry name" value="Ank_2"/>
    <property type="match status" value="1"/>
</dbReference>
<dbReference type="InterPro" id="IPR050745">
    <property type="entry name" value="Multifunctional_regulatory"/>
</dbReference>
<dbReference type="EMBL" id="QUBQ01000002">
    <property type="protein sequence ID" value="REK75104.1"/>
    <property type="molecule type" value="Genomic_DNA"/>
</dbReference>
<evidence type="ECO:0000313" key="4">
    <source>
        <dbReference type="Proteomes" id="UP000261905"/>
    </source>
</evidence>
<dbReference type="RefSeq" id="WP_116046971.1">
    <property type="nucleotide sequence ID" value="NZ_QUBQ01000002.1"/>
</dbReference>
<keyword evidence="2" id="KW-0040">ANK repeat</keyword>
<evidence type="ECO:0000313" key="3">
    <source>
        <dbReference type="EMBL" id="REK75104.1"/>
    </source>
</evidence>
<dbReference type="SUPFAM" id="SSF48403">
    <property type="entry name" value="Ankyrin repeat"/>
    <property type="match status" value="1"/>
</dbReference>
<gene>
    <name evidence="3" type="ORF">DX130_15850</name>
</gene>
<dbReference type="Proteomes" id="UP000261905">
    <property type="component" value="Unassembled WGS sequence"/>
</dbReference>
<dbReference type="InterPro" id="IPR036770">
    <property type="entry name" value="Ankyrin_rpt-contain_sf"/>
</dbReference>
<reference evidence="3 4" key="1">
    <citation type="submission" date="2018-08" db="EMBL/GenBank/DDBJ databases">
        <title>Paenibacillus sp. M4BSY-1, whole genome shotgun sequence.</title>
        <authorList>
            <person name="Tuo L."/>
        </authorList>
    </citation>
    <scope>NUCLEOTIDE SEQUENCE [LARGE SCALE GENOMIC DNA]</scope>
    <source>
        <strain evidence="3 4">M4BSY-1</strain>
    </source>
</reference>
<evidence type="ECO:0000256" key="2">
    <source>
        <dbReference type="ARBA" id="ARBA00023043"/>
    </source>
</evidence>
<dbReference type="OrthoDB" id="5622506at2"/>
<protein>
    <submittedName>
        <fullName evidence="3">Ankyrin repeat domain-containing protein</fullName>
    </submittedName>
</protein>
<proteinExistence type="predicted"/>
<dbReference type="PANTHER" id="PTHR24189">
    <property type="entry name" value="MYOTROPHIN"/>
    <property type="match status" value="1"/>
</dbReference>
<dbReference type="PANTHER" id="PTHR24189:SF50">
    <property type="entry name" value="ANKYRIN REPEAT AND SOCS BOX PROTEIN 2"/>
    <property type="match status" value="1"/>
</dbReference>
<organism evidence="3 4">
    <name type="scientific">Paenibacillus paeoniae</name>
    <dbReference type="NCBI Taxonomy" id="2292705"/>
    <lineage>
        <taxon>Bacteria</taxon>
        <taxon>Bacillati</taxon>
        <taxon>Bacillota</taxon>
        <taxon>Bacilli</taxon>
        <taxon>Bacillales</taxon>
        <taxon>Paenibacillaceae</taxon>
        <taxon>Paenibacillus</taxon>
    </lineage>
</organism>
<comment type="caution">
    <text evidence="3">The sequence shown here is derived from an EMBL/GenBank/DDBJ whole genome shotgun (WGS) entry which is preliminary data.</text>
</comment>
<dbReference type="Gene3D" id="1.25.40.20">
    <property type="entry name" value="Ankyrin repeat-containing domain"/>
    <property type="match status" value="1"/>
</dbReference>
<evidence type="ECO:0000256" key="1">
    <source>
        <dbReference type="ARBA" id="ARBA00022737"/>
    </source>
</evidence>
<dbReference type="SMART" id="SM00248">
    <property type="entry name" value="ANK"/>
    <property type="match status" value="4"/>
</dbReference>